<reference evidence="13 14" key="1">
    <citation type="journal article" date="2022" name="Nat. Genet.">
        <title>Improved pea reference genome and pan-genome highlight genomic features and evolutionary characteristics.</title>
        <authorList>
            <person name="Yang T."/>
            <person name="Liu R."/>
            <person name="Luo Y."/>
            <person name="Hu S."/>
            <person name="Wang D."/>
            <person name="Wang C."/>
            <person name="Pandey M.K."/>
            <person name="Ge S."/>
            <person name="Xu Q."/>
            <person name="Li N."/>
            <person name="Li G."/>
            <person name="Huang Y."/>
            <person name="Saxena R.K."/>
            <person name="Ji Y."/>
            <person name="Li M."/>
            <person name="Yan X."/>
            <person name="He Y."/>
            <person name="Liu Y."/>
            <person name="Wang X."/>
            <person name="Xiang C."/>
            <person name="Varshney R.K."/>
            <person name="Ding H."/>
            <person name="Gao S."/>
            <person name="Zong X."/>
        </authorList>
    </citation>
    <scope>NUCLEOTIDE SEQUENCE [LARGE SCALE GENOMIC DNA]</scope>
    <source>
        <strain evidence="13 14">cv. Zhongwan 6</strain>
    </source>
</reference>
<protein>
    <recommendedName>
        <fullName evidence="12">Chromo domain-containing protein</fullName>
    </recommendedName>
</protein>
<dbReference type="GO" id="GO:0006508">
    <property type="term" value="P:proteolysis"/>
    <property type="evidence" value="ECO:0007669"/>
    <property type="project" value="UniProtKB-KW"/>
</dbReference>
<keyword evidence="3" id="KW-0064">Aspartyl protease</keyword>
<dbReference type="InterPro" id="IPR043502">
    <property type="entry name" value="DNA/RNA_pol_sf"/>
</dbReference>
<dbReference type="Pfam" id="PF17921">
    <property type="entry name" value="Integrase_H2C2"/>
    <property type="match status" value="1"/>
</dbReference>
<dbReference type="InterPro" id="IPR000953">
    <property type="entry name" value="Chromo/chromo_shadow_dom"/>
</dbReference>
<keyword evidence="2" id="KW-0479">Metal-binding</keyword>
<keyword evidence="5" id="KW-0460">Magnesium</keyword>
<evidence type="ECO:0000259" key="12">
    <source>
        <dbReference type="PROSITE" id="PS50013"/>
    </source>
</evidence>
<dbReference type="InterPro" id="IPR041588">
    <property type="entry name" value="Integrase_H2C2"/>
</dbReference>
<dbReference type="GO" id="GO:0003964">
    <property type="term" value="F:RNA-directed DNA polymerase activity"/>
    <property type="evidence" value="ECO:0007669"/>
    <property type="project" value="UniProtKB-KW"/>
</dbReference>
<evidence type="ECO:0000256" key="11">
    <source>
        <dbReference type="SAM" id="Coils"/>
    </source>
</evidence>
<keyword evidence="9" id="KW-0238">DNA-binding</keyword>
<sequence>MTVKLGNGLQIATQGVCRGMEVCIGEFKLDPEMHLFELGGIDVVLGIEWLKTLGDTITNWKQQTMSFWNEKRWVTLKGQEGCRKSPVALQNILSKPRPHMQDLLWTVEKTKPKEAKRNTLSAQLQRELETVLRKYDQVFQTVLGLPPKRNKEHAINLVEGQGAVNVRLYRYPHHHKSEIEKQSVEYLGHMITEHGVAVDLGKVVSVMQWPQPKNVKGGKLNKGADALSRIHEGGELATMNYQWKWLQEEQIKIENQQDERLQRIIAGVQQNAESWPGYEYKQGVLMYEGRLVISNKSLLIPTLLEEFHSTPQGGHSGFYKTYRRLAANVYWIGMKGTVQDFVRRCDICQRQKYIASSPGVYGRPPPKLIQWTQGETRVEVVQRDLLDRDEALRQLRNQLLRAQEKMKSQANKKRTDRSFACVEWVFVKLRAHRQQSAVTRISAKLAARYYGPYPIIEKIGAVAYRLKLPEGSRVHPVFHVSLLKKVVGRYHEEDELPDLLEEQTKVYEPEAVLTTRKVKKQDEEIRQILVHWKGKIAEEATWEDEIMIRSQFPKFGLEDKAIAEGEGIDRPQLVEKELPREQLMYREPRGPQTWKVYSRRKGKKGIGG</sequence>
<keyword evidence="14" id="KW-1185">Reference proteome</keyword>
<dbReference type="GO" id="GO:0006310">
    <property type="term" value="P:DNA recombination"/>
    <property type="evidence" value="ECO:0007669"/>
    <property type="project" value="UniProtKB-KW"/>
</dbReference>
<feature type="coiled-coil region" evidence="11">
    <location>
        <begin position="385"/>
        <end position="412"/>
    </location>
</feature>
<dbReference type="GO" id="GO:0046872">
    <property type="term" value="F:metal ion binding"/>
    <property type="evidence" value="ECO:0007669"/>
    <property type="project" value="UniProtKB-KW"/>
</dbReference>
<proteinExistence type="predicted"/>
<dbReference type="EMBL" id="JAMSHJ010000005">
    <property type="protein sequence ID" value="KAI5404883.1"/>
    <property type="molecule type" value="Genomic_DNA"/>
</dbReference>
<evidence type="ECO:0000313" key="14">
    <source>
        <dbReference type="Proteomes" id="UP001058974"/>
    </source>
</evidence>
<dbReference type="GO" id="GO:0003887">
    <property type="term" value="F:DNA-directed DNA polymerase activity"/>
    <property type="evidence" value="ECO:0007669"/>
    <property type="project" value="UniProtKB-KW"/>
</dbReference>
<keyword evidence="10" id="KW-0233">DNA recombination</keyword>
<accession>A0A9D4WNT7</accession>
<dbReference type="GO" id="GO:0004190">
    <property type="term" value="F:aspartic-type endopeptidase activity"/>
    <property type="evidence" value="ECO:0007669"/>
    <property type="project" value="UniProtKB-KW"/>
</dbReference>
<dbReference type="AlphaFoldDB" id="A0A9D4WNT7"/>
<keyword evidence="1" id="KW-0645">Protease</keyword>
<dbReference type="PANTHER" id="PTHR37984">
    <property type="entry name" value="PROTEIN CBG26694"/>
    <property type="match status" value="1"/>
</dbReference>
<dbReference type="Gene3D" id="1.10.340.70">
    <property type="match status" value="1"/>
</dbReference>
<dbReference type="PROSITE" id="PS50013">
    <property type="entry name" value="CHROMO_2"/>
    <property type="match status" value="1"/>
</dbReference>
<dbReference type="SUPFAM" id="SSF54160">
    <property type="entry name" value="Chromo domain-like"/>
    <property type="match status" value="1"/>
</dbReference>
<name>A0A9D4WNT7_PEA</name>
<evidence type="ECO:0000256" key="7">
    <source>
        <dbReference type="ARBA" id="ARBA00022918"/>
    </source>
</evidence>
<comment type="caution">
    <text evidence="13">The sequence shown here is derived from an EMBL/GenBank/DDBJ whole genome shotgun (WGS) entry which is preliminary data.</text>
</comment>
<evidence type="ECO:0000256" key="10">
    <source>
        <dbReference type="ARBA" id="ARBA00023172"/>
    </source>
</evidence>
<feature type="domain" description="Chromo" evidence="12">
    <location>
        <begin position="507"/>
        <end position="589"/>
    </location>
</feature>
<dbReference type="FunFam" id="1.10.340.70:FF:000001">
    <property type="entry name" value="Retrovirus-related Pol polyprotein from transposon gypsy-like Protein"/>
    <property type="match status" value="1"/>
</dbReference>
<keyword evidence="7" id="KW-0695">RNA-directed DNA polymerase</keyword>
<keyword evidence="6" id="KW-0229">DNA integration</keyword>
<evidence type="ECO:0000256" key="6">
    <source>
        <dbReference type="ARBA" id="ARBA00022908"/>
    </source>
</evidence>
<evidence type="ECO:0000256" key="5">
    <source>
        <dbReference type="ARBA" id="ARBA00022842"/>
    </source>
</evidence>
<dbReference type="Gramene" id="Psat05G0187600-T1">
    <property type="protein sequence ID" value="KAI5404883.1"/>
    <property type="gene ID" value="KIW84_051876"/>
</dbReference>
<keyword evidence="8" id="KW-0808">Transferase</keyword>
<dbReference type="InterPro" id="IPR050951">
    <property type="entry name" value="Retrovirus_Pol_polyprotein"/>
</dbReference>
<keyword evidence="8" id="KW-0548">Nucleotidyltransferase</keyword>
<dbReference type="InterPro" id="IPR016197">
    <property type="entry name" value="Chromo-like_dom_sf"/>
</dbReference>
<gene>
    <name evidence="13" type="ORF">KIW84_051876</name>
</gene>
<dbReference type="PANTHER" id="PTHR37984:SF5">
    <property type="entry name" value="PROTEIN NYNRIN-LIKE"/>
    <property type="match status" value="1"/>
</dbReference>
<evidence type="ECO:0000256" key="9">
    <source>
        <dbReference type="ARBA" id="ARBA00023125"/>
    </source>
</evidence>
<evidence type="ECO:0000313" key="13">
    <source>
        <dbReference type="EMBL" id="KAI5404883.1"/>
    </source>
</evidence>
<dbReference type="InterPro" id="IPR056924">
    <property type="entry name" value="SH3_Tf2-1"/>
</dbReference>
<evidence type="ECO:0000256" key="4">
    <source>
        <dbReference type="ARBA" id="ARBA00022801"/>
    </source>
</evidence>
<evidence type="ECO:0000256" key="1">
    <source>
        <dbReference type="ARBA" id="ARBA00022670"/>
    </source>
</evidence>
<dbReference type="GO" id="GO:0015074">
    <property type="term" value="P:DNA integration"/>
    <property type="evidence" value="ECO:0007669"/>
    <property type="project" value="UniProtKB-KW"/>
</dbReference>
<evidence type="ECO:0000256" key="8">
    <source>
        <dbReference type="ARBA" id="ARBA00022932"/>
    </source>
</evidence>
<dbReference type="GO" id="GO:0003677">
    <property type="term" value="F:DNA binding"/>
    <property type="evidence" value="ECO:0007669"/>
    <property type="project" value="UniProtKB-KW"/>
</dbReference>
<dbReference type="SUPFAM" id="SSF56672">
    <property type="entry name" value="DNA/RNA polymerases"/>
    <property type="match status" value="1"/>
</dbReference>
<dbReference type="Gene3D" id="2.40.50.40">
    <property type="match status" value="1"/>
</dbReference>
<dbReference type="Proteomes" id="UP001058974">
    <property type="component" value="Chromosome 5"/>
</dbReference>
<evidence type="ECO:0000256" key="2">
    <source>
        <dbReference type="ARBA" id="ARBA00022723"/>
    </source>
</evidence>
<keyword evidence="4" id="KW-0378">Hydrolase</keyword>
<keyword evidence="11" id="KW-0175">Coiled coil</keyword>
<dbReference type="Pfam" id="PF24626">
    <property type="entry name" value="SH3_Tf2-1"/>
    <property type="match status" value="1"/>
</dbReference>
<evidence type="ECO:0000256" key="3">
    <source>
        <dbReference type="ARBA" id="ARBA00022750"/>
    </source>
</evidence>
<keyword evidence="8" id="KW-0239">DNA-directed DNA polymerase</keyword>
<organism evidence="13 14">
    <name type="scientific">Pisum sativum</name>
    <name type="common">Garden pea</name>
    <name type="synonym">Lathyrus oleraceus</name>
    <dbReference type="NCBI Taxonomy" id="3888"/>
    <lineage>
        <taxon>Eukaryota</taxon>
        <taxon>Viridiplantae</taxon>
        <taxon>Streptophyta</taxon>
        <taxon>Embryophyta</taxon>
        <taxon>Tracheophyta</taxon>
        <taxon>Spermatophyta</taxon>
        <taxon>Magnoliopsida</taxon>
        <taxon>eudicotyledons</taxon>
        <taxon>Gunneridae</taxon>
        <taxon>Pentapetalae</taxon>
        <taxon>rosids</taxon>
        <taxon>fabids</taxon>
        <taxon>Fabales</taxon>
        <taxon>Fabaceae</taxon>
        <taxon>Papilionoideae</taxon>
        <taxon>50 kb inversion clade</taxon>
        <taxon>NPAAA clade</taxon>
        <taxon>Hologalegina</taxon>
        <taxon>IRL clade</taxon>
        <taxon>Fabeae</taxon>
        <taxon>Lathyrus</taxon>
    </lineage>
</organism>